<dbReference type="PROSITE" id="PS51257">
    <property type="entry name" value="PROKAR_LIPOPROTEIN"/>
    <property type="match status" value="1"/>
</dbReference>
<reference evidence="2" key="1">
    <citation type="submission" date="2022-10" db="EMBL/GenBank/DDBJ databases">
        <authorList>
            <person name="Turner M.S."/>
            <person name="Huang W."/>
        </authorList>
    </citation>
    <scope>NUCLEOTIDE SEQUENCE</scope>
    <source>
        <strain evidence="2">3</strain>
    </source>
</reference>
<keyword evidence="1" id="KW-0812">Transmembrane</keyword>
<comment type="caution">
    <text evidence="2">The sequence shown here is derived from an EMBL/GenBank/DDBJ whole genome shotgun (WGS) entry which is preliminary data.</text>
</comment>
<reference evidence="2" key="2">
    <citation type="journal article" date="2023" name="Food Microbiol.">
        <title>Evaluation of the fermentation potential of lactic acid bacteria isolated from herbs, fruits and vegetables as starter cultures in nut-based milk alternatives.</title>
        <authorList>
            <person name="Huang W."/>
            <person name="Dong A."/>
            <person name="Pham H.T."/>
            <person name="Zhou C."/>
            <person name="Huo Z."/>
            <person name="Watjen A.P."/>
            <person name="Prakash S."/>
            <person name="Bang-Berthelsen C.H."/>
            <person name="Turner M.S."/>
        </authorList>
    </citation>
    <scope>NUCLEOTIDE SEQUENCE</scope>
    <source>
        <strain evidence="2">3</strain>
    </source>
</reference>
<evidence type="ECO:0000256" key="1">
    <source>
        <dbReference type="SAM" id="Phobius"/>
    </source>
</evidence>
<dbReference type="AlphaFoldDB" id="A0A9X4NIW1"/>
<protein>
    <submittedName>
        <fullName evidence="2">Uncharacterized protein</fullName>
    </submittedName>
</protein>
<proteinExistence type="predicted"/>
<sequence>MTYKKLIRLSFIFKLTALLLIIIALVLMALSGCNASYQVFLLPTAFLMIAGVIVEYLIDKIYGKALAKIKSELRGKE</sequence>
<evidence type="ECO:0000313" key="2">
    <source>
        <dbReference type="EMBL" id="MDG4984926.1"/>
    </source>
</evidence>
<organism evidence="2 3">
    <name type="scientific">Lactococcus lactis</name>
    <dbReference type="NCBI Taxonomy" id="1358"/>
    <lineage>
        <taxon>Bacteria</taxon>
        <taxon>Bacillati</taxon>
        <taxon>Bacillota</taxon>
        <taxon>Bacilli</taxon>
        <taxon>Lactobacillales</taxon>
        <taxon>Streptococcaceae</taxon>
        <taxon>Lactococcus</taxon>
    </lineage>
</organism>
<gene>
    <name evidence="2" type="ORF">OGZ51_12300</name>
</gene>
<feature type="transmembrane region" description="Helical" evidence="1">
    <location>
        <begin position="37"/>
        <end position="58"/>
    </location>
</feature>
<evidence type="ECO:0000313" key="3">
    <source>
        <dbReference type="Proteomes" id="UP001152614"/>
    </source>
</evidence>
<feature type="transmembrane region" description="Helical" evidence="1">
    <location>
        <begin position="12"/>
        <end position="31"/>
    </location>
</feature>
<keyword evidence="1" id="KW-0472">Membrane</keyword>
<dbReference type="EMBL" id="JAOWLY010000016">
    <property type="protein sequence ID" value="MDG4984926.1"/>
    <property type="molecule type" value="Genomic_DNA"/>
</dbReference>
<accession>A0A9X4NIW1</accession>
<name>A0A9X4NIW1_9LACT</name>
<dbReference type="RefSeq" id="WP_278229347.1">
    <property type="nucleotide sequence ID" value="NZ_JAOWLY010000016.1"/>
</dbReference>
<keyword evidence="1" id="KW-1133">Transmembrane helix</keyword>
<dbReference type="Proteomes" id="UP001152614">
    <property type="component" value="Unassembled WGS sequence"/>
</dbReference>